<protein>
    <submittedName>
        <fullName evidence="1">Uncharacterized protein</fullName>
    </submittedName>
</protein>
<dbReference type="STRING" id="1423735.FC15_GL000795"/>
<dbReference type="AlphaFoldDB" id="A0A0R1VQ42"/>
<comment type="caution">
    <text evidence="1">The sequence shown here is derived from an EMBL/GenBank/DDBJ whole genome shotgun (WGS) entry which is preliminary data.</text>
</comment>
<accession>A0A0R1VQ42</accession>
<dbReference type="EMBL" id="AZFX01000095">
    <property type="protein sequence ID" value="KRM07857.1"/>
    <property type="molecule type" value="Genomic_DNA"/>
</dbReference>
<reference evidence="1 2" key="1">
    <citation type="journal article" date="2015" name="Genome Announc.">
        <title>Expanding the biotechnology potential of lactobacilli through comparative genomics of 213 strains and associated genera.</title>
        <authorList>
            <person name="Sun Z."/>
            <person name="Harris H.M."/>
            <person name="McCann A."/>
            <person name="Guo C."/>
            <person name="Argimon S."/>
            <person name="Zhang W."/>
            <person name="Yang X."/>
            <person name="Jeffery I.B."/>
            <person name="Cooney J.C."/>
            <person name="Kagawa T.F."/>
            <person name="Liu W."/>
            <person name="Song Y."/>
            <person name="Salvetti E."/>
            <person name="Wrobel A."/>
            <person name="Rasinkangas P."/>
            <person name="Parkhill J."/>
            <person name="Rea M.C."/>
            <person name="O'Sullivan O."/>
            <person name="Ritari J."/>
            <person name="Douillard F.P."/>
            <person name="Paul Ross R."/>
            <person name="Yang R."/>
            <person name="Briner A.E."/>
            <person name="Felis G.E."/>
            <person name="de Vos W.M."/>
            <person name="Barrangou R."/>
            <person name="Klaenhammer T.R."/>
            <person name="Caufield P.W."/>
            <person name="Cui Y."/>
            <person name="Zhang H."/>
            <person name="O'Toole P.W."/>
        </authorList>
    </citation>
    <scope>NUCLEOTIDE SEQUENCE [LARGE SCALE GENOMIC DNA]</scope>
    <source>
        <strain evidence="1 2">DSM 17758</strain>
    </source>
</reference>
<evidence type="ECO:0000313" key="2">
    <source>
        <dbReference type="Proteomes" id="UP000051315"/>
    </source>
</evidence>
<sequence length="85" mass="9524">MILMSEDVLFNPGDAIANAHDFAAARVSAEIYKQRNALQSPLIIVEDATKKDAFAVYFEKDLQTVPSDAASVIKYHVRDRLDLDR</sequence>
<organism evidence="1 2">
    <name type="scientific">Lapidilactobacillus concavus DSM 17758</name>
    <dbReference type="NCBI Taxonomy" id="1423735"/>
    <lineage>
        <taxon>Bacteria</taxon>
        <taxon>Bacillati</taxon>
        <taxon>Bacillota</taxon>
        <taxon>Bacilli</taxon>
        <taxon>Lactobacillales</taxon>
        <taxon>Lactobacillaceae</taxon>
        <taxon>Lapidilactobacillus</taxon>
    </lineage>
</organism>
<name>A0A0R1VQ42_9LACO</name>
<keyword evidence="2" id="KW-1185">Reference proteome</keyword>
<gene>
    <name evidence="1" type="ORF">FC15_GL000795</name>
</gene>
<proteinExistence type="predicted"/>
<evidence type="ECO:0000313" key="1">
    <source>
        <dbReference type="EMBL" id="KRM07857.1"/>
    </source>
</evidence>
<dbReference type="Proteomes" id="UP000051315">
    <property type="component" value="Unassembled WGS sequence"/>
</dbReference>
<dbReference type="PATRIC" id="fig|1423735.3.peg.828"/>